<gene>
    <name evidence="14" type="primary">LOC109718931</name>
</gene>
<protein>
    <recommendedName>
        <fullName evidence="4">UDP-3-O-acyl-N-acetylglucosamine deacetylase</fullName>
        <ecNumber evidence="4">3.5.1.108</ecNumber>
    </recommendedName>
</protein>
<dbReference type="PANTHER" id="PTHR33694">
    <property type="entry name" value="UDP-3-O-ACYL-N-ACETYLGLUCOSAMINE DEACETYLASE 1, MITOCHONDRIAL-RELATED"/>
    <property type="match status" value="1"/>
</dbReference>
<keyword evidence="7" id="KW-0479">Metal-binding</keyword>
<evidence type="ECO:0000313" key="13">
    <source>
        <dbReference type="Proteomes" id="UP000515123"/>
    </source>
</evidence>
<keyword evidence="8" id="KW-0378">Hydrolase</keyword>
<evidence type="ECO:0000256" key="2">
    <source>
        <dbReference type="ARBA" id="ARBA00005002"/>
    </source>
</evidence>
<dbReference type="InterPro" id="IPR011334">
    <property type="entry name" value="UDP-acyl_GlcNac_deAcase_C"/>
</dbReference>
<evidence type="ECO:0000256" key="6">
    <source>
        <dbReference type="ARBA" id="ARBA00022556"/>
    </source>
</evidence>
<evidence type="ECO:0000256" key="3">
    <source>
        <dbReference type="ARBA" id="ARBA00006170"/>
    </source>
</evidence>
<dbReference type="GO" id="GO:2001289">
    <property type="term" value="P:lipid X metabolic process"/>
    <property type="evidence" value="ECO:0007669"/>
    <property type="project" value="UniProtKB-ARBA"/>
</dbReference>
<dbReference type="AlphaFoldDB" id="A0A6P5G6Y2"/>
<dbReference type="GO" id="GO:0103117">
    <property type="term" value="F:UDP-3-O-acyl-N-acetylglucosamine deacetylase activity"/>
    <property type="evidence" value="ECO:0007669"/>
    <property type="project" value="UniProtKB-EC"/>
</dbReference>
<evidence type="ECO:0000256" key="11">
    <source>
        <dbReference type="ARBA" id="ARBA00024535"/>
    </source>
</evidence>
<evidence type="ECO:0000256" key="8">
    <source>
        <dbReference type="ARBA" id="ARBA00022801"/>
    </source>
</evidence>
<dbReference type="Pfam" id="PF03331">
    <property type="entry name" value="LpxC"/>
    <property type="match status" value="1"/>
</dbReference>
<keyword evidence="5" id="KW-0444">Lipid biosynthesis</keyword>
<sequence>MNSFKSICIFVTPRTLFFIEDENMKRSLISIMRLRRSLSTCTQTLKSLSVPRSRALSWIPTGKLQQTLASSIAVSGTGLHSGAGATARLLPAMAGEGRYFVAGASARARIPAAVEHAVDSPLCTALCRGGARVRTVEHLLSALEAMGVDNCRIEIEGGDEVPLLDGSAKEWVEAIEHVGLCAAEDSNGNNMDKLVAELHVPVYLWRDGAFIVAFPSSKIHITYGIDFPKVPVIGCQWFSSFLDSCMYANEIASSRTFCIYEEVEKMRSAGLIKGGSASNAIVCSITGGWLNPPLRFHDEPCRHKLLDLVGDISLFAQNGNQGLPLAHIIAYKAGHSLHTGFVRRLREYADV</sequence>
<comment type="function">
    <text evidence="12">Involved in the biosynthesis of lipid A, a phosphorylated glycolipid that in bacteria anchors the lipopolysaccharide to the outer membrane of the cell. Lipid A-like molecules in plants may serve as structural components of the outer membranes of mitochondria and/or chloroplasts, or may be involved in signal transduction or plant defense responses.</text>
</comment>
<reference evidence="14" key="2">
    <citation type="submission" date="2025-08" db="UniProtKB">
        <authorList>
            <consortium name="RefSeq"/>
        </authorList>
    </citation>
    <scope>IDENTIFICATION</scope>
    <source>
        <tissue evidence="14">Leaf</tissue>
    </source>
</reference>
<dbReference type="GO" id="GO:0046872">
    <property type="term" value="F:metal ion binding"/>
    <property type="evidence" value="ECO:0007669"/>
    <property type="project" value="UniProtKB-KW"/>
</dbReference>
<dbReference type="InterPro" id="IPR020568">
    <property type="entry name" value="Ribosomal_Su5_D2-typ_SF"/>
</dbReference>
<dbReference type="OrthoDB" id="10265200at2759"/>
<comment type="similarity">
    <text evidence="3">Belongs to the LpxC family.</text>
</comment>
<dbReference type="RefSeq" id="XP_020101015.1">
    <property type="nucleotide sequence ID" value="XM_020245426.1"/>
</dbReference>
<evidence type="ECO:0000256" key="9">
    <source>
        <dbReference type="ARBA" id="ARBA00022833"/>
    </source>
</evidence>
<evidence type="ECO:0000256" key="4">
    <source>
        <dbReference type="ARBA" id="ARBA00012745"/>
    </source>
</evidence>
<dbReference type="Gene3D" id="3.30.1700.10">
    <property type="entry name" value="lpxc deacetylase, domain 2"/>
    <property type="match status" value="1"/>
</dbReference>
<comment type="cofactor">
    <cofactor evidence="1">
        <name>Zn(2+)</name>
        <dbReference type="ChEBI" id="CHEBI:29105"/>
    </cofactor>
</comment>
<keyword evidence="10" id="KW-0443">Lipid metabolism</keyword>
<keyword evidence="9" id="KW-0862">Zinc</keyword>
<dbReference type="EC" id="3.5.1.108" evidence="4"/>
<evidence type="ECO:0000256" key="5">
    <source>
        <dbReference type="ARBA" id="ARBA00022516"/>
    </source>
</evidence>
<proteinExistence type="inferred from homology"/>
<evidence type="ECO:0000256" key="1">
    <source>
        <dbReference type="ARBA" id="ARBA00001947"/>
    </source>
</evidence>
<dbReference type="Gene3D" id="3.30.230.20">
    <property type="entry name" value="lpxc deacetylase, domain 1"/>
    <property type="match status" value="1"/>
</dbReference>
<name>A0A6P5G6Y2_ANACO</name>
<evidence type="ECO:0000256" key="7">
    <source>
        <dbReference type="ARBA" id="ARBA00022723"/>
    </source>
</evidence>
<dbReference type="SUPFAM" id="SSF54211">
    <property type="entry name" value="Ribosomal protein S5 domain 2-like"/>
    <property type="match status" value="2"/>
</dbReference>
<organism evidence="13 14">
    <name type="scientific">Ananas comosus</name>
    <name type="common">Pineapple</name>
    <name type="synonym">Ananas ananas</name>
    <dbReference type="NCBI Taxonomy" id="4615"/>
    <lineage>
        <taxon>Eukaryota</taxon>
        <taxon>Viridiplantae</taxon>
        <taxon>Streptophyta</taxon>
        <taxon>Embryophyta</taxon>
        <taxon>Tracheophyta</taxon>
        <taxon>Spermatophyta</taxon>
        <taxon>Magnoliopsida</taxon>
        <taxon>Liliopsida</taxon>
        <taxon>Poales</taxon>
        <taxon>Bromeliaceae</taxon>
        <taxon>Bromelioideae</taxon>
        <taxon>Ananas</taxon>
    </lineage>
</organism>
<dbReference type="GeneID" id="109718931"/>
<keyword evidence="13" id="KW-1185">Reference proteome</keyword>
<dbReference type="InterPro" id="IPR015870">
    <property type="entry name" value="UDP-acyl_N-AcGlcN_deAcase_N"/>
</dbReference>
<comment type="pathway">
    <text evidence="2">Glycolipid biosynthesis; lipid IV(A) biosynthesis; lipid IV(A) from (3R)-3-hydroxytetradecanoyl-[acyl-carrier-protein] and UDP-N-acetyl-alpha-D-glucosamine: step 2/6.</text>
</comment>
<dbReference type="PANTHER" id="PTHR33694:SF1">
    <property type="entry name" value="UDP-3-O-ACYL-N-ACETYLGLUCOSAMINE DEACETYLASE 1, MITOCHONDRIAL-RELATED"/>
    <property type="match status" value="1"/>
</dbReference>
<dbReference type="HAMAP" id="MF_00388">
    <property type="entry name" value="LpxC"/>
    <property type="match status" value="1"/>
</dbReference>
<keyword evidence="6" id="KW-0441">Lipid A biosynthesis</keyword>
<dbReference type="UniPathway" id="UPA00359">
    <property type="reaction ID" value="UER00478"/>
</dbReference>
<reference evidence="13" key="1">
    <citation type="journal article" date="2015" name="Nat. Genet.">
        <title>The pineapple genome and the evolution of CAM photosynthesis.</title>
        <authorList>
            <person name="Ming R."/>
            <person name="VanBuren R."/>
            <person name="Wai C.M."/>
            <person name="Tang H."/>
            <person name="Schatz M.C."/>
            <person name="Bowers J.E."/>
            <person name="Lyons E."/>
            <person name="Wang M.L."/>
            <person name="Chen J."/>
            <person name="Biggers E."/>
            <person name="Zhang J."/>
            <person name="Huang L."/>
            <person name="Zhang L."/>
            <person name="Miao W."/>
            <person name="Zhang J."/>
            <person name="Ye Z."/>
            <person name="Miao C."/>
            <person name="Lin Z."/>
            <person name="Wang H."/>
            <person name="Zhou H."/>
            <person name="Yim W.C."/>
            <person name="Priest H.D."/>
            <person name="Zheng C."/>
            <person name="Woodhouse M."/>
            <person name="Edger P.P."/>
            <person name="Guyot R."/>
            <person name="Guo H.B."/>
            <person name="Guo H."/>
            <person name="Zheng G."/>
            <person name="Singh R."/>
            <person name="Sharma A."/>
            <person name="Min X."/>
            <person name="Zheng Y."/>
            <person name="Lee H."/>
            <person name="Gurtowski J."/>
            <person name="Sedlazeck F.J."/>
            <person name="Harkess A."/>
            <person name="McKain M.R."/>
            <person name="Liao Z."/>
            <person name="Fang J."/>
            <person name="Liu J."/>
            <person name="Zhang X."/>
            <person name="Zhang Q."/>
            <person name="Hu W."/>
            <person name="Qin Y."/>
            <person name="Wang K."/>
            <person name="Chen L.Y."/>
            <person name="Shirley N."/>
            <person name="Lin Y.R."/>
            <person name="Liu L.Y."/>
            <person name="Hernandez A.G."/>
            <person name="Wright C.L."/>
            <person name="Bulone V."/>
            <person name="Tuskan G.A."/>
            <person name="Heath K."/>
            <person name="Zee F."/>
            <person name="Moore P.H."/>
            <person name="Sunkar R."/>
            <person name="Leebens-Mack J.H."/>
            <person name="Mockler T."/>
            <person name="Bennetzen J.L."/>
            <person name="Freeling M."/>
            <person name="Sankoff D."/>
            <person name="Paterson A.H."/>
            <person name="Zhu X."/>
            <person name="Yang X."/>
            <person name="Smith J.A."/>
            <person name="Cushman J.C."/>
            <person name="Paull R.E."/>
            <person name="Yu Q."/>
        </authorList>
    </citation>
    <scope>NUCLEOTIDE SEQUENCE [LARGE SCALE GENOMIC DNA]</scope>
    <source>
        <strain evidence="13">cv. F153</strain>
    </source>
</reference>
<dbReference type="GO" id="GO:0009245">
    <property type="term" value="P:lipid A biosynthetic process"/>
    <property type="evidence" value="ECO:0007669"/>
    <property type="project" value="UniProtKB-KW"/>
</dbReference>
<comment type="catalytic activity">
    <reaction evidence="11">
        <text>a UDP-3-O-[(3R)-3-hydroxyacyl]-N-acetyl-alpha-D-glucosamine + H2O = a UDP-3-O-[(3R)-3-hydroxyacyl]-alpha-D-glucosamine + acetate</text>
        <dbReference type="Rhea" id="RHEA:67816"/>
        <dbReference type="ChEBI" id="CHEBI:15377"/>
        <dbReference type="ChEBI" id="CHEBI:30089"/>
        <dbReference type="ChEBI" id="CHEBI:137740"/>
        <dbReference type="ChEBI" id="CHEBI:173225"/>
        <dbReference type="EC" id="3.5.1.108"/>
    </reaction>
</comment>
<dbReference type="GO" id="GO:0005739">
    <property type="term" value="C:mitochondrion"/>
    <property type="evidence" value="ECO:0007669"/>
    <property type="project" value="UniProtKB-ARBA"/>
</dbReference>
<dbReference type="NCBIfam" id="TIGR00325">
    <property type="entry name" value="lpxC"/>
    <property type="match status" value="1"/>
</dbReference>
<dbReference type="InterPro" id="IPR004463">
    <property type="entry name" value="UDP-acyl_GlcNac_deAcase"/>
</dbReference>
<dbReference type="GO" id="GO:0016020">
    <property type="term" value="C:membrane"/>
    <property type="evidence" value="ECO:0007669"/>
    <property type="project" value="GOC"/>
</dbReference>
<evidence type="ECO:0000256" key="12">
    <source>
        <dbReference type="ARBA" id="ARBA00024987"/>
    </source>
</evidence>
<evidence type="ECO:0000313" key="14">
    <source>
        <dbReference type="RefSeq" id="XP_020101015.1"/>
    </source>
</evidence>
<evidence type="ECO:0000256" key="10">
    <source>
        <dbReference type="ARBA" id="ARBA00023098"/>
    </source>
</evidence>
<accession>A0A6P5G6Y2</accession>
<dbReference type="Proteomes" id="UP000515123">
    <property type="component" value="Linkage group 1"/>
</dbReference>